<keyword evidence="2" id="KW-0963">Cytoplasm</keyword>
<dbReference type="InterPro" id="IPR043519">
    <property type="entry name" value="NT_sf"/>
</dbReference>
<evidence type="ECO:0000256" key="1">
    <source>
        <dbReference type="ARBA" id="ARBA00010574"/>
    </source>
</evidence>
<dbReference type="GO" id="GO:0090071">
    <property type="term" value="P:negative regulation of ribosome biogenesis"/>
    <property type="evidence" value="ECO:0007669"/>
    <property type="project" value="UniProtKB-UniRule"/>
</dbReference>
<dbReference type="SUPFAM" id="SSF81301">
    <property type="entry name" value="Nucleotidyltransferase"/>
    <property type="match status" value="1"/>
</dbReference>
<comment type="function">
    <text evidence="2">Functions as a ribosomal silencing factor. Interacts with ribosomal protein uL14 (rplN), blocking formation of intersubunit bridge B8. Prevents association of the 30S and 50S ribosomal subunits and the formation of functional ribosomes, thus repressing translation.</text>
</comment>
<reference evidence="3" key="1">
    <citation type="submission" date="2021-03" db="EMBL/GenBank/DDBJ databases">
        <title>Alkalibacter marinus sp. nov., isolated from tidal flat sediment.</title>
        <authorList>
            <person name="Namirimu T."/>
            <person name="Yang J.-A."/>
            <person name="Yang S.-H."/>
            <person name="Kim Y.-J."/>
            <person name="Kwon K.K."/>
        </authorList>
    </citation>
    <scope>NUCLEOTIDE SEQUENCE</scope>
    <source>
        <strain evidence="3">ES005</strain>
    </source>
</reference>
<dbReference type="GO" id="GO:0017148">
    <property type="term" value="P:negative regulation of translation"/>
    <property type="evidence" value="ECO:0007669"/>
    <property type="project" value="UniProtKB-UniRule"/>
</dbReference>
<dbReference type="Gene3D" id="3.30.460.10">
    <property type="entry name" value="Beta Polymerase, domain 2"/>
    <property type="match status" value="1"/>
</dbReference>
<keyword evidence="2" id="KW-0678">Repressor</keyword>
<proteinExistence type="inferred from homology"/>
<evidence type="ECO:0000313" key="4">
    <source>
        <dbReference type="Proteomes" id="UP000663499"/>
    </source>
</evidence>
<dbReference type="HAMAP" id="MF_01477">
    <property type="entry name" value="Iojap_RsfS"/>
    <property type="match status" value="1"/>
</dbReference>
<dbReference type="NCBIfam" id="TIGR00090">
    <property type="entry name" value="rsfS_iojap_ybeB"/>
    <property type="match status" value="1"/>
</dbReference>
<accession>A0A974XE62</accession>
<comment type="similarity">
    <text evidence="1 2">Belongs to the Iojap/RsfS family.</text>
</comment>
<evidence type="ECO:0000313" key="3">
    <source>
        <dbReference type="EMBL" id="QSX08204.1"/>
    </source>
</evidence>
<organism evidence="3 4">
    <name type="scientific">Alkalibacter rhizosphaerae</name>
    <dbReference type="NCBI Taxonomy" id="2815577"/>
    <lineage>
        <taxon>Bacteria</taxon>
        <taxon>Bacillati</taxon>
        <taxon>Bacillota</taxon>
        <taxon>Clostridia</taxon>
        <taxon>Eubacteriales</taxon>
        <taxon>Eubacteriaceae</taxon>
        <taxon>Alkalibacter</taxon>
    </lineage>
</organism>
<dbReference type="Pfam" id="PF02410">
    <property type="entry name" value="RsfS"/>
    <property type="match status" value="1"/>
</dbReference>
<dbReference type="KEGG" id="alka:J0B03_10455"/>
<dbReference type="PANTHER" id="PTHR21043">
    <property type="entry name" value="IOJAP SUPERFAMILY ORTHOLOG"/>
    <property type="match status" value="1"/>
</dbReference>
<gene>
    <name evidence="2 3" type="primary">rsfS</name>
    <name evidence="3" type="ORF">J0B03_10455</name>
</gene>
<name>A0A974XE62_9FIRM</name>
<dbReference type="InterPro" id="IPR004394">
    <property type="entry name" value="Iojap/RsfS/C7orf30"/>
</dbReference>
<dbReference type="Proteomes" id="UP000663499">
    <property type="component" value="Chromosome"/>
</dbReference>
<dbReference type="GO" id="GO:0042256">
    <property type="term" value="P:cytosolic ribosome assembly"/>
    <property type="evidence" value="ECO:0007669"/>
    <property type="project" value="UniProtKB-UniRule"/>
</dbReference>
<dbReference type="GO" id="GO:0043023">
    <property type="term" value="F:ribosomal large subunit binding"/>
    <property type="evidence" value="ECO:0007669"/>
    <property type="project" value="TreeGrafter"/>
</dbReference>
<dbReference type="AlphaFoldDB" id="A0A974XE62"/>
<dbReference type="GO" id="GO:0005737">
    <property type="term" value="C:cytoplasm"/>
    <property type="evidence" value="ECO:0007669"/>
    <property type="project" value="UniProtKB-SubCell"/>
</dbReference>
<dbReference type="EMBL" id="CP071444">
    <property type="protein sequence ID" value="QSX08204.1"/>
    <property type="molecule type" value="Genomic_DNA"/>
</dbReference>
<evidence type="ECO:0000256" key="2">
    <source>
        <dbReference type="HAMAP-Rule" id="MF_01477"/>
    </source>
</evidence>
<keyword evidence="2" id="KW-0810">Translation regulation</keyword>
<dbReference type="RefSeq" id="WP_207299546.1">
    <property type="nucleotide sequence ID" value="NZ_CP071444.1"/>
</dbReference>
<dbReference type="PANTHER" id="PTHR21043:SF0">
    <property type="entry name" value="MITOCHONDRIAL ASSEMBLY OF RIBOSOMAL LARGE SUBUNIT PROTEIN 1"/>
    <property type="match status" value="1"/>
</dbReference>
<sequence>MEKNAQAFALQIKDWIEDKNGTDVEIIDVSDLTPMTDAFVIASGSSTLNVKAIAEHVEDMGSKTGTEPLSYEGRQGGRWILIDFNSVVVHIFLEEERAFYNLERLWQDGKRV</sequence>
<comment type="subcellular location">
    <subcellularLocation>
        <location evidence="2">Cytoplasm</location>
    </subcellularLocation>
</comment>
<keyword evidence="4" id="KW-1185">Reference proteome</keyword>
<protein>
    <recommendedName>
        <fullName evidence="2">Ribosomal silencing factor RsfS</fullName>
    </recommendedName>
</protein>
<comment type="subunit">
    <text evidence="2">Interacts with ribosomal protein uL14 (rplN).</text>
</comment>